<proteinExistence type="evidence at transcript level"/>
<sequence>MCRTSRCIAYISPSRRSARLRFLGKTRKSLDCSLRQDGGKWGSTDNICIFDSALHGATEWNVYMLRISTFPV</sequence>
<evidence type="ECO:0000313" key="1">
    <source>
        <dbReference type="EMBL" id="JAC93670.1"/>
    </source>
</evidence>
<dbReference type="AlphaFoldDB" id="A0A090XDA9"/>
<accession>A0A090XDA9</accession>
<dbReference type="EMBL" id="GBIH01001040">
    <property type="protein sequence ID" value="JAC93670.1"/>
    <property type="molecule type" value="mRNA"/>
</dbReference>
<protein>
    <submittedName>
        <fullName evidence="1">Uncharacterized protein</fullName>
    </submittedName>
</protein>
<name>A0A090XDA9_IXORI</name>
<organism evidence="1">
    <name type="scientific">Ixodes ricinus</name>
    <name type="common">Common tick</name>
    <name type="synonym">Acarus ricinus</name>
    <dbReference type="NCBI Taxonomy" id="34613"/>
    <lineage>
        <taxon>Eukaryota</taxon>
        <taxon>Metazoa</taxon>
        <taxon>Ecdysozoa</taxon>
        <taxon>Arthropoda</taxon>
        <taxon>Chelicerata</taxon>
        <taxon>Arachnida</taxon>
        <taxon>Acari</taxon>
        <taxon>Parasitiformes</taxon>
        <taxon>Ixodida</taxon>
        <taxon>Ixodoidea</taxon>
        <taxon>Ixodidae</taxon>
        <taxon>Ixodinae</taxon>
        <taxon>Ixodes</taxon>
    </lineage>
</organism>
<reference evidence="1" key="1">
    <citation type="journal article" date="2015" name="PLoS Negl. Trop. Dis.">
        <title>Deep Sequencing Analysis of the Ixodes ricinus Haemocytome.</title>
        <authorList>
            <person name="Kotsyfakis M."/>
            <person name="Kopacek P."/>
            <person name="Franta Z."/>
            <person name="Pedra J.H."/>
            <person name="Ribeiro J.M."/>
        </authorList>
    </citation>
    <scope>NUCLEOTIDE SEQUENCE</scope>
</reference>